<keyword evidence="2" id="KW-1185">Reference proteome</keyword>
<dbReference type="RefSeq" id="WP_157022368.1">
    <property type="nucleotide sequence ID" value="NZ_WQLV01000005.1"/>
</dbReference>
<evidence type="ECO:0000313" key="1">
    <source>
        <dbReference type="EMBL" id="MVO16132.1"/>
    </source>
</evidence>
<dbReference type="AlphaFoldDB" id="A0A6L6WK69"/>
<proteinExistence type="predicted"/>
<gene>
    <name evidence="1" type="ORF">GO984_09935</name>
</gene>
<accession>A0A6L6WK69</accession>
<evidence type="ECO:0000313" key="2">
    <source>
        <dbReference type="Proteomes" id="UP000478892"/>
    </source>
</evidence>
<comment type="caution">
    <text evidence="1">The sequence shown here is derived from an EMBL/GenBank/DDBJ whole genome shotgun (WGS) entry which is preliminary data.</text>
</comment>
<name>A0A6L6WK69_9RHOB</name>
<dbReference type="EMBL" id="WQLV01000005">
    <property type="protein sequence ID" value="MVO16132.1"/>
    <property type="molecule type" value="Genomic_DNA"/>
</dbReference>
<reference evidence="1 2" key="1">
    <citation type="submission" date="2019-12" db="EMBL/GenBank/DDBJ databases">
        <authorList>
            <person name="Zhang Y.-J."/>
        </authorList>
    </citation>
    <scope>NUCLEOTIDE SEQUENCE [LARGE SCALE GENOMIC DNA]</scope>
    <source>
        <strain evidence="1 2">CY05</strain>
    </source>
</reference>
<organism evidence="1 2">
    <name type="scientific">Parasedimentitalea huanghaiensis</name>
    <dbReference type="NCBI Taxonomy" id="2682100"/>
    <lineage>
        <taxon>Bacteria</taxon>
        <taxon>Pseudomonadati</taxon>
        <taxon>Pseudomonadota</taxon>
        <taxon>Alphaproteobacteria</taxon>
        <taxon>Rhodobacterales</taxon>
        <taxon>Paracoccaceae</taxon>
        <taxon>Parasedimentitalea</taxon>
    </lineage>
</organism>
<protein>
    <submittedName>
        <fullName evidence="1">Uncharacterized protein</fullName>
    </submittedName>
</protein>
<sequence length="130" mass="15140">MFLSIQKFWYGLCGWTWSETPLPSGIVVGLVANRKSELKAVYLRQDTAVYPTISWADVRRSMWITLPHGIWPMICKFYRSDKQSKLAYDFFYDADYKAICYSLDGAIFSFPFRDIPEIDRLITDYPTPGV</sequence>
<dbReference type="Proteomes" id="UP000478892">
    <property type="component" value="Unassembled WGS sequence"/>
</dbReference>